<comment type="caution">
    <text evidence="2">The sequence shown here is derived from an EMBL/GenBank/DDBJ whole genome shotgun (WGS) entry which is preliminary data.</text>
</comment>
<dbReference type="PROSITE" id="PS51729">
    <property type="entry name" value="GNAT_YJDJ"/>
    <property type="match status" value="1"/>
</dbReference>
<feature type="domain" description="N-acetyltransferase" evidence="1">
    <location>
        <begin position="6"/>
        <end position="92"/>
    </location>
</feature>
<dbReference type="InterPro" id="IPR031165">
    <property type="entry name" value="GNAT_YJDJ"/>
</dbReference>
<dbReference type="InterPro" id="IPR045057">
    <property type="entry name" value="Gcn5-rel_NAT"/>
</dbReference>
<evidence type="ECO:0000313" key="3">
    <source>
        <dbReference type="Proteomes" id="UP000637578"/>
    </source>
</evidence>
<dbReference type="PANTHER" id="PTHR31435">
    <property type="entry name" value="PROTEIN NATD1"/>
    <property type="match status" value="1"/>
</dbReference>
<organism evidence="2 3">
    <name type="scientific">Longimycelium tulufanense</name>
    <dbReference type="NCBI Taxonomy" id="907463"/>
    <lineage>
        <taxon>Bacteria</taxon>
        <taxon>Bacillati</taxon>
        <taxon>Actinomycetota</taxon>
        <taxon>Actinomycetes</taxon>
        <taxon>Pseudonocardiales</taxon>
        <taxon>Pseudonocardiaceae</taxon>
        <taxon>Longimycelium</taxon>
    </lineage>
</organism>
<accession>A0A8J3FV06</accession>
<dbReference type="Gene3D" id="3.40.630.30">
    <property type="match status" value="1"/>
</dbReference>
<reference evidence="2" key="1">
    <citation type="journal article" date="2014" name="Int. J. Syst. Evol. Microbiol.">
        <title>Complete genome sequence of Corynebacterium casei LMG S-19264T (=DSM 44701T), isolated from a smear-ripened cheese.</title>
        <authorList>
            <consortium name="US DOE Joint Genome Institute (JGI-PGF)"/>
            <person name="Walter F."/>
            <person name="Albersmeier A."/>
            <person name="Kalinowski J."/>
            <person name="Ruckert C."/>
        </authorList>
    </citation>
    <scope>NUCLEOTIDE SEQUENCE</scope>
    <source>
        <strain evidence="2">CGMCC 4.5737</strain>
    </source>
</reference>
<reference evidence="2" key="2">
    <citation type="submission" date="2020-09" db="EMBL/GenBank/DDBJ databases">
        <authorList>
            <person name="Sun Q."/>
            <person name="Zhou Y."/>
        </authorList>
    </citation>
    <scope>NUCLEOTIDE SEQUENCE</scope>
    <source>
        <strain evidence="2">CGMCC 4.5737</strain>
    </source>
</reference>
<evidence type="ECO:0000259" key="1">
    <source>
        <dbReference type="PROSITE" id="PS51729"/>
    </source>
</evidence>
<dbReference type="CDD" id="cd04301">
    <property type="entry name" value="NAT_SF"/>
    <property type="match status" value="1"/>
</dbReference>
<dbReference type="PANTHER" id="PTHR31435:SF10">
    <property type="entry name" value="BSR4717 PROTEIN"/>
    <property type="match status" value="1"/>
</dbReference>
<dbReference type="AlphaFoldDB" id="A0A8J3FV06"/>
<protein>
    <submittedName>
        <fullName evidence="2">N-acetyltransferase</fullName>
    </submittedName>
</protein>
<dbReference type="Proteomes" id="UP000637578">
    <property type="component" value="Unassembled WGS sequence"/>
</dbReference>
<dbReference type="Pfam" id="PF14542">
    <property type="entry name" value="Acetyltransf_CG"/>
    <property type="match status" value="1"/>
</dbReference>
<name>A0A8J3FV06_9PSEU</name>
<gene>
    <name evidence="2" type="ORF">GCM10012275_08680</name>
</gene>
<dbReference type="InterPro" id="IPR016181">
    <property type="entry name" value="Acyl_CoA_acyltransferase"/>
</dbReference>
<dbReference type="RefSeq" id="WP_189054024.1">
    <property type="nucleotide sequence ID" value="NZ_BMMK01000002.1"/>
</dbReference>
<evidence type="ECO:0000313" key="2">
    <source>
        <dbReference type="EMBL" id="GGM40015.1"/>
    </source>
</evidence>
<proteinExistence type="predicted"/>
<keyword evidence="3" id="KW-1185">Reference proteome</keyword>
<dbReference type="SUPFAM" id="SSF55729">
    <property type="entry name" value="Acyl-CoA N-acyltransferases (Nat)"/>
    <property type="match status" value="1"/>
</dbReference>
<sequence>MDVIVTDAPERSRFEAHVDGRLAGYVQYVRLGKKLLMTHTEVDDAYEGSGVGSALARQALDIARRNDRVVRPLCPFIAGWIRRHPEYLELVDPVDVERVTAEAKS</sequence>
<dbReference type="EMBL" id="BMMK01000002">
    <property type="protein sequence ID" value="GGM40015.1"/>
    <property type="molecule type" value="Genomic_DNA"/>
</dbReference>